<dbReference type="RefSeq" id="WP_075027064.1">
    <property type="nucleotide sequence ID" value="NZ_FONR01000003.1"/>
</dbReference>
<evidence type="ECO:0000313" key="3">
    <source>
        <dbReference type="Proteomes" id="UP000181942"/>
    </source>
</evidence>
<name>A0A1I2F2B6_9ACTN</name>
<gene>
    <name evidence="2" type="ORF">SAMN02787118_103226</name>
</gene>
<accession>A0A1I2F2B6</accession>
<reference evidence="2 3" key="1">
    <citation type="submission" date="2016-10" db="EMBL/GenBank/DDBJ databases">
        <authorList>
            <person name="de Groot N.N."/>
        </authorList>
    </citation>
    <scope>NUCLEOTIDE SEQUENCE [LARGE SCALE GENOMIC DNA]</scope>
    <source>
        <strain evidence="2 3">OK461</strain>
    </source>
</reference>
<dbReference type="InterPro" id="IPR032710">
    <property type="entry name" value="NTF2-like_dom_sf"/>
</dbReference>
<dbReference type="Gene3D" id="3.10.450.50">
    <property type="match status" value="1"/>
</dbReference>
<organism evidence="2 3">
    <name type="scientific">Streptomyces mirabilis</name>
    <dbReference type="NCBI Taxonomy" id="68239"/>
    <lineage>
        <taxon>Bacteria</taxon>
        <taxon>Bacillati</taxon>
        <taxon>Actinomycetota</taxon>
        <taxon>Actinomycetes</taxon>
        <taxon>Kitasatosporales</taxon>
        <taxon>Streptomycetaceae</taxon>
        <taxon>Streptomyces</taxon>
    </lineage>
</organism>
<dbReference type="EMBL" id="FONR01000003">
    <property type="protein sequence ID" value="SFE99149.1"/>
    <property type="molecule type" value="Genomic_DNA"/>
</dbReference>
<protein>
    <submittedName>
        <fullName evidence="2">SnoaL-like domain-containing protein</fullName>
    </submittedName>
</protein>
<dbReference type="Pfam" id="PF13577">
    <property type="entry name" value="SnoaL_4"/>
    <property type="match status" value="1"/>
</dbReference>
<dbReference type="AlphaFoldDB" id="A0A1I2F2B6"/>
<dbReference type="InterPro" id="IPR037401">
    <property type="entry name" value="SnoaL-like"/>
</dbReference>
<dbReference type="SUPFAM" id="SSF54427">
    <property type="entry name" value="NTF2-like"/>
    <property type="match status" value="1"/>
</dbReference>
<feature type="domain" description="SnoaL-like" evidence="1">
    <location>
        <begin position="14"/>
        <end position="132"/>
    </location>
</feature>
<dbReference type="OrthoDB" id="2599042at2"/>
<evidence type="ECO:0000259" key="1">
    <source>
        <dbReference type="Pfam" id="PF13577"/>
    </source>
</evidence>
<proteinExistence type="predicted"/>
<dbReference type="Proteomes" id="UP000181942">
    <property type="component" value="Unassembled WGS sequence"/>
</dbReference>
<evidence type="ECO:0000313" key="2">
    <source>
        <dbReference type="EMBL" id="SFE99149.1"/>
    </source>
</evidence>
<sequence length="153" mass="16906">MTTETVRSDHHHHHLAISTLVSRFFRSLDVGKIDAAWAREYFTQDVRERTPIGDSEGRDAVLRHTVEALGRFARTQHMATDVVSEVAEGGAAAVVSWNALMTHVHHDGTAFTVGGHCRAELRRTPDGWRFRDTAVEVIWTQGKPPVGAGGQAE</sequence>
<dbReference type="CDD" id="cd00531">
    <property type="entry name" value="NTF2_like"/>
    <property type="match status" value="1"/>
</dbReference>